<sequence>MKAISSRDNPLVKRLHALATSGRERRKLGETLLDGPHLLQAALECSYPLKGLVVSASGVDKAEIAALLHEVGSDVPCHVLPDSLFAHVSPVDTPSGLLAIIDLPAAKSLGTIVENVVVLDGVQDPGNLGTILRTAAAAGVRHVLLADGCAGAWSPRVLRAGMGAHFVLDVHERVDAATWLRGFGGPVLATALSADARSLYELDLRAPVAWVFGGEGRGVSSEVMACATRHVLIPMPGAIESLNVGAAVAVCLFEQARQRSLR</sequence>
<dbReference type="InterPro" id="IPR029026">
    <property type="entry name" value="tRNA_m1G_MTases_N"/>
</dbReference>
<dbReference type="InterPro" id="IPR029064">
    <property type="entry name" value="Ribosomal_eL30-like_sf"/>
</dbReference>
<dbReference type="SMART" id="SM00967">
    <property type="entry name" value="SpoU_sub_bind"/>
    <property type="match status" value="1"/>
</dbReference>
<dbReference type="GO" id="GO:0006396">
    <property type="term" value="P:RNA processing"/>
    <property type="evidence" value="ECO:0007669"/>
    <property type="project" value="InterPro"/>
</dbReference>
<protein>
    <submittedName>
        <fullName evidence="5">rRNA methyltransferase</fullName>
    </submittedName>
</protein>
<proteinExistence type="inferred from homology"/>
<dbReference type="AlphaFoldDB" id="A0A235F1A3"/>
<evidence type="ECO:0000313" key="5">
    <source>
        <dbReference type="EMBL" id="OYD54627.1"/>
    </source>
</evidence>
<dbReference type="InterPro" id="IPR013123">
    <property type="entry name" value="SpoU_subst-bd"/>
</dbReference>
<evidence type="ECO:0000259" key="4">
    <source>
        <dbReference type="SMART" id="SM00967"/>
    </source>
</evidence>
<evidence type="ECO:0000256" key="3">
    <source>
        <dbReference type="ARBA" id="ARBA00022679"/>
    </source>
</evidence>
<name>A0A235F1A3_9RHOO</name>
<dbReference type="Proteomes" id="UP000215181">
    <property type="component" value="Unassembled WGS sequence"/>
</dbReference>
<dbReference type="PANTHER" id="PTHR43191:SF2">
    <property type="entry name" value="RRNA METHYLTRANSFERASE 3, MITOCHONDRIAL"/>
    <property type="match status" value="1"/>
</dbReference>
<dbReference type="SUPFAM" id="SSF75217">
    <property type="entry name" value="alpha/beta knot"/>
    <property type="match status" value="1"/>
</dbReference>
<dbReference type="InterPro" id="IPR029028">
    <property type="entry name" value="Alpha/beta_knot_MTases"/>
</dbReference>
<dbReference type="Gene3D" id="3.40.1280.10">
    <property type="match status" value="1"/>
</dbReference>
<dbReference type="Pfam" id="PF00588">
    <property type="entry name" value="SpoU_methylase"/>
    <property type="match status" value="1"/>
</dbReference>
<keyword evidence="2 5" id="KW-0489">Methyltransferase</keyword>
<dbReference type="Pfam" id="PF22435">
    <property type="entry name" value="MRM3-like_sub_bind"/>
    <property type="match status" value="1"/>
</dbReference>
<dbReference type="InterPro" id="IPR053888">
    <property type="entry name" value="MRM3-like_sub_bind"/>
</dbReference>
<keyword evidence="3 5" id="KW-0808">Transferase</keyword>
<comment type="caution">
    <text evidence="5">The sequence shown here is derived from an EMBL/GenBank/DDBJ whole genome shotgun (WGS) entry which is preliminary data.</text>
</comment>
<dbReference type="Gene3D" id="3.30.1330.30">
    <property type="match status" value="1"/>
</dbReference>
<dbReference type="PANTHER" id="PTHR43191">
    <property type="entry name" value="RRNA METHYLTRANSFERASE 3"/>
    <property type="match status" value="1"/>
</dbReference>
<dbReference type="GO" id="GO:0003723">
    <property type="term" value="F:RNA binding"/>
    <property type="evidence" value="ECO:0007669"/>
    <property type="project" value="InterPro"/>
</dbReference>
<dbReference type="EMBL" id="NOIH01000007">
    <property type="protein sequence ID" value="OYD54627.1"/>
    <property type="molecule type" value="Genomic_DNA"/>
</dbReference>
<dbReference type="SUPFAM" id="SSF55315">
    <property type="entry name" value="L30e-like"/>
    <property type="match status" value="1"/>
</dbReference>
<comment type="similarity">
    <text evidence="1">Belongs to the class IV-like SAM-binding methyltransferase superfamily. RNA methyltransferase TrmH family.</text>
</comment>
<feature type="domain" description="RNA 2-O ribose methyltransferase substrate binding" evidence="4">
    <location>
        <begin position="32"/>
        <end position="107"/>
    </location>
</feature>
<dbReference type="CDD" id="cd18095">
    <property type="entry name" value="SpoU-like_rRNA-MTase"/>
    <property type="match status" value="1"/>
</dbReference>
<dbReference type="OrthoDB" id="9794400at2"/>
<dbReference type="GO" id="GO:0032259">
    <property type="term" value="P:methylation"/>
    <property type="evidence" value="ECO:0007669"/>
    <property type="project" value="UniProtKB-KW"/>
</dbReference>
<accession>A0A235F1A3</accession>
<reference evidence="5 6" key="1">
    <citation type="submission" date="2017-07" db="EMBL/GenBank/DDBJ databases">
        <title>Thauera sp. KNDSS-Mac4 genome sequence and assembly.</title>
        <authorList>
            <person name="Mayilraj S."/>
        </authorList>
    </citation>
    <scope>NUCLEOTIDE SEQUENCE [LARGE SCALE GENOMIC DNA]</scope>
    <source>
        <strain evidence="5 6">KNDSS-Mac4</strain>
    </source>
</reference>
<dbReference type="GO" id="GO:0008173">
    <property type="term" value="F:RNA methyltransferase activity"/>
    <property type="evidence" value="ECO:0007669"/>
    <property type="project" value="InterPro"/>
</dbReference>
<organism evidence="5 6">
    <name type="scientific">Thauera propionica</name>
    <dbReference type="NCBI Taxonomy" id="2019431"/>
    <lineage>
        <taxon>Bacteria</taxon>
        <taxon>Pseudomonadati</taxon>
        <taxon>Pseudomonadota</taxon>
        <taxon>Betaproteobacteria</taxon>
        <taxon>Rhodocyclales</taxon>
        <taxon>Zoogloeaceae</taxon>
        <taxon>Thauera</taxon>
    </lineage>
</organism>
<dbReference type="InterPro" id="IPR051259">
    <property type="entry name" value="rRNA_Methyltransferase"/>
</dbReference>
<keyword evidence="6" id="KW-1185">Reference proteome</keyword>
<gene>
    <name evidence="5" type="ORF">CGK74_07540</name>
</gene>
<evidence type="ECO:0000256" key="1">
    <source>
        <dbReference type="ARBA" id="ARBA00007228"/>
    </source>
</evidence>
<evidence type="ECO:0000313" key="6">
    <source>
        <dbReference type="Proteomes" id="UP000215181"/>
    </source>
</evidence>
<dbReference type="InterPro" id="IPR001537">
    <property type="entry name" value="SpoU_MeTrfase"/>
</dbReference>
<dbReference type="RefSeq" id="WP_094267859.1">
    <property type="nucleotide sequence ID" value="NZ_JAQVFK010000020.1"/>
</dbReference>
<evidence type="ECO:0000256" key="2">
    <source>
        <dbReference type="ARBA" id="ARBA00022603"/>
    </source>
</evidence>
<dbReference type="GO" id="GO:0005737">
    <property type="term" value="C:cytoplasm"/>
    <property type="evidence" value="ECO:0007669"/>
    <property type="project" value="UniProtKB-ARBA"/>
</dbReference>